<comment type="caution">
    <text evidence="2">The sequence shown here is derived from an EMBL/GenBank/DDBJ whole genome shotgun (WGS) entry which is preliminary data.</text>
</comment>
<keyword evidence="3" id="KW-1185">Reference proteome</keyword>
<feature type="region of interest" description="Disordered" evidence="1">
    <location>
        <begin position="55"/>
        <end position="75"/>
    </location>
</feature>
<dbReference type="Proteomes" id="UP000827092">
    <property type="component" value="Unassembled WGS sequence"/>
</dbReference>
<evidence type="ECO:0000313" key="3">
    <source>
        <dbReference type="Proteomes" id="UP000827092"/>
    </source>
</evidence>
<evidence type="ECO:0000313" key="2">
    <source>
        <dbReference type="EMBL" id="KAG8181776.1"/>
    </source>
</evidence>
<name>A0AAV6UCJ3_9ARAC</name>
<evidence type="ECO:0000256" key="1">
    <source>
        <dbReference type="SAM" id="MobiDB-lite"/>
    </source>
</evidence>
<dbReference type="AlphaFoldDB" id="A0AAV6UCJ3"/>
<sequence>MDAHPKRIGRSQDRNSKFSSYYIYHAPAIKHQRCELVSRAQIYGVMTPKRANATAPKSIIPPWMPDRAPPTRKDL</sequence>
<organism evidence="2 3">
    <name type="scientific">Oedothorax gibbosus</name>
    <dbReference type="NCBI Taxonomy" id="931172"/>
    <lineage>
        <taxon>Eukaryota</taxon>
        <taxon>Metazoa</taxon>
        <taxon>Ecdysozoa</taxon>
        <taxon>Arthropoda</taxon>
        <taxon>Chelicerata</taxon>
        <taxon>Arachnida</taxon>
        <taxon>Araneae</taxon>
        <taxon>Araneomorphae</taxon>
        <taxon>Entelegynae</taxon>
        <taxon>Araneoidea</taxon>
        <taxon>Linyphiidae</taxon>
        <taxon>Erigoninae</taxon>
        <taxon>Oedothorax</taxon>
    </lineage>
</organism>
<proteinExistence type="predicted"/>
<protein>
    <submittedName>
        <fullName evidence="2">Uncharacterized protein</fullName>
    </submittedName>
</protein>
<accession>A0AAV6UCJ3</accession>
<dbReference type="EMBL" id="JAFNEN010000497">
    <property type="protein sequence ID" value="KAG8181776.1"/>
    <property type="molecule type" value="Genomic_DNA"/>
</dbReference>
<reference evidence="2 3" key="1">
    <citation type="journal article" date="2022" name="Nat. Ecol. Evol.">
        <title>A masculinizing supergene underlies an exaggerated male reproductive morph in a spider.</title>
        <authorList>
            <person name="Hendrickx F."/>
            <person name="De Corte Z."/>
            <person name="Sonet G."/>
            <person name="Van Belleghem S.M."/>
            <person name="Kostlbacher S."/>
            <person name="Vangestel C."/>
        </authorList>
    </citation>
    <scope>NUCLEOTIDE SEQUENCE [LARGE SCALE GENOMIC DNA]</scope>
    <source>
        <strain evidence="2">W744_W776</strain>
    </source>
</reference>
<gene>
    <name evidence="2" type="ORF">JTE90_018083</name>
</gene>